<protein>
    <recommendedName>
        <fullName evidence="2">LOG family protein YvdD</fullName>
    </recommendedName>
</protein>
<evidence type="ECO:0008006" key="2">
    <source>
        <dbReference type="Google" id="ProtNLM"/>
    </source>
</evidence>
<dbReference type="PANTHER" id="PTHR43393">
    <property type="entry name" value="CYTOKININ RIBOSIDE 5'-MONOPHOSPHATE PHOSPHORIBOHYDROLASE"/>
    <property type="match status" value="1"/>
</dbReference>
<comment type="caution">
    <text evidence="1">The sequence shown here is derived from an EMBL/GenBank/DDBJ whole genome shotgun (WGS) entry which is preliminary data.</text>
</comment>
<proteinExistence type="predicted"/>
<dbReference type="Pfam" id="PF03641">
    <property type="entry name" value="Lysine_decarbox"/>
    <property type="match status" value="1"/>
</dbReference>
<dbReference type="GO" id="GO:0005829">
    <property type="term" value="C:cytosol"/>
    <property type="evidence" value="ECO:0007669"/>
    <property type="project" value="TreeGrafter"/>
</dbReference>
<evidence type="ECO:0000313" key="1">
    <source>
        <dbReference type="EMBL" id="MPM31701.1"/>
    </source>
</evidence>
<dbReference type="EMBL" id="VSSQ01006150">
    <property type="protein sequence ID" value="MPM31701.1"/>
    <property type="molecule type" value="Genomic_DNA"/>
</dbReference>
<organism evidence="1">
    <name type="scientific">bioreactor metagenome</name>
    <dbReference type="NCBI Taxonomy" id="1076179"/>
    <lineage>
        <taxon>unclassified sequences</taxon>
        <taxon>metagenomes</taxon>
        <taxon>ecological metagenomes</taxon>
    </lineage>
</organism>
<dbReference type="PANTHER" id="PTHR43393:SF3">
    <property type="entry name" value="LYSINE DECARBOXYLASE-LIKE PROTEIN"/>
    <property type="match status" value="1"/>
</dbReference>
<name>A0A644YV28_9ZZZZ</name>
<dbReference type="InterPro" id="IPR052341">
    <property type="entry name" value="LOG_family_nucleotidases"/>
</dbReference>
<accession>A0A644YV28</accession>
<dbReference type="SUPFAM" id="SSF102405">
    <property type="entry name" value="MCP/YpsA-like"/>
    <property type="match status" value="1"/>
</dbReference>
<gene>
    <name evidence="1" type="ORF">SDC9_78258</name>
</gene>
<dbReference type="InterPro" id="IPR031100">
    <property type="entry name" value="LOG_fam"/>
</dbReference>
<dbReference type="AlphaFoldDB" id="A0A644YV28"/>
<sequence>MIISVFGGSAPKPGSPAYEEAHQLGYQLGKAGHTLLTGGYVGVMEAVSLGGHEAGVHVIGATCVQIEKSHLDRKPNPYLKEEWRFDTLQERLFALIQRCDAAIAMPGGVGTLAEITTMWNEMIIESIPQRPLILFGKGWQATMDQFVTEFDGYIKARDRQFLVYSPSITSTIEILDSIKQ</sequence>
<reference evidence="1" key="1">
    <citation type="submission" date="2019-08" db="EMBL/GenBank/DDBJ databases">
        <authorList>
            <person name="Kucharzyk K."/>
            <person name="Murdoch R.W."/>
            <person name="Higgins S."/>
            <person name="Loffler F."/>
        </authorList>
    </citation>
    <scope>NUCLEOTIDE SEQUENCE</scope>
</reference>
<dbReference type="Gene3D" id="3.40.50.450">
    <property type="match status" value="1"/>
</dbReference>